<organism evidence="1 2">
    <name type="scientific">Lindgomyces ingoldianus</name>
    <dbReference type="NCBI Taxonomy" id="673940"/>
    <lineage>
        <taxon>Eukaryota</taxon>
        <taxon>Fungi</taxon>
        <taxon>Dikarya</taxon>
        <taxon>Ascomycota</taxon>
        <taxon>Pezizomycotina</taxon>
        <taxon>Dothideomycetes</taxon>
        <taxon>Pleosporomycetidae</taxon>
        <taxon>Pleosporales</taxon>
        <taxon>Lindgomycetaceae</taxon>
        <taxon>Lindgomyces</taxon>
    </lineage>
</organism>
<gene>
    <name evidence="1" type="ORF">BDR25DRAFT_305973</name>
</gene>
<comment type="caution">
    <text evidence="1">The sequence shown here is derived from an EMBL/GenBank/DDBJ whole genome shotgun (WGS) entry which is preliminary data.</text>
</comment>
<evidence type="ECO:0000313" key="1">
    <source>
        <dbReference type="EMBL" id="KAF2466759.1"/>
    </source>
</evidence>
<protein>
    <submittedName>
        <fullName evidence="1">RmlC-like cupin</fullName>
    </submittedName>
</protein>
<name>A0ACB6QID9_9PLEO</name>
<dbReference type="EMBL" id="MU003523">
    <property type="protein sequence ID" value="KAF2466759.1"/>
    <property type="molecule type" value="Genomic_DNA"/>
</dbReference>
<evidence type="ECO:0000313" key="2">
    <source>
        <dbReference type="Proteomes" id="UP000799755"/>
    </source>
</evidence>
<dbReference type="Proteomes" id="UP000799755">
    <property type="component" value="Unassembled WGS sequence"/>
</dbReference>
<reference evidence="1" key="1">
    <citation type="journal article" date="2020" name="Stud. Mycol.">
        <title>101 Dothideomycetes genomes: a test case for predicting lifestyles and emergence of pathogens.</title>
        <authorList>
            <person name="Haridas S."/>
            <person name="Albert R."/>
            <person name="Binder M."/>
            <person name="Bloem J."/>
            <person name="Labutti K."/>
            <person name="Salamov A."/>
            <person name="Andreopoulos B."/>
            <person name="Baker S."/>
            <person name="Barry K."/>
            <person name="Bills G."/>
            <person name="Bluhm B."/>
            <person name="Cannon C."/>
            <person name="Castanera R."/>
            <person name="Culley D."/>
            <person name="Daum C."/>
            <person name="Ezra D."/>
            <person name="Gonzalez J."/>
            <person name="Henrissat B."/>
            <person name="Kuo A."/>
            <person name="Liang C."/>
            <person name="Lipzen A."/>
            <person name="Lutzoni F."/>
            <person name="Magnuson J."/>
            <person name="Mondo S."/>
            <person name="Nolan M."/>
            <person name="Ohm R."/>
            <person name="Pangilinan J."/>
            <person name="Park H.-J."/>
            <person name="Ramirez L."/>
            <person name="Alfaro M."/>
            <person name="Sun H."/>
            <person name="Tritt A."/>
            <person name="Yoshinaga Y."/>
            <person name="Zwiers L.-H."/>
            <person name="Turgeon B."/>
            <person name="Goodwin S."/>
            <person name="Spatafora J."/>
            <person name="Crous P."/>
            <person name="Grigoriev I."/>
        </authorList>
    </citation>
    <scope>NUCLEOTIDE SEQUENCE</scope>
    <source>
        <strain evidence="1">ATCC 200398</strain>
    </source>
</reference>
<proteinExistence type="predicted"/>
<accession>A0ACB6QID9</accession>
<sequence length="150" mass="16600">MDGSETNKTHTIKPVILNPAAIAATPVEGFSDSTGGNVTWKTLFSSPNSPTNTFTTGIARCNPKGGYLQLHRHKQAEIYHVTHGHGIVSIEGVEYPVEKGTVLFIPGDAEHGIRNTNEREELVWLYVFATDKFEDVVYRFKKDGNLKSKL</sequence>
<keyword evidence="2" id="KW-1185">Reference proteome</keyword>